<proteinExistence type="predicted"/>
<name>A0A9W6W8Z3_9ACTN</name>
<sequence length="174" mass="19329">MRWTTIDGAVEERICEGLVESFRDGIGTYGFKNKVDFWSHRLINSHDLPVGSELRSTIDGIGQLVIDTILREWGELAAMQVSQLVSWPAGTAQGAHIDRFFPDTAFAAILYLNADYSGGETFLELPEETRRVSPRTGRLLVFEGTRIMHGVEQIGQGVRYTNAMWLSAPTAGPQ</sequence>
<evidence type="ECO:0000256" key="2">
    <source>
        <dbReference type="ARBA" id="ARBA00022723"/>
    </source>
</evidence>
<dbReference type="RefSeq" id="WP_285662584.1">
    <property type="nucleotide sequence ID" value="NZ_BSTX01000001.1"/>
</dbReference>
<dbReference type="Proteomes" id="UP001165079">
    <property type="component" value="Unassembled WGS sequence"/>
</dbReference>
<keyword evidence="2" id="KW-0479">Metal-binding</keyword>
<dbReference type="GO" id="GO:0005506">
    <property type="term" value="F:iron ion binding"/>
    <property type="evidence" value="ECO:0007669"/>
    <property type="project" value="InterPro"/>
</dbReference>
<dbReference type="GO" id="GO:0016705">
    <property type="term" value="F:oxidoreductase activity, acting on paired donors, with incorporation or reduction of molecular oxygen"/>
    <property type="evidence" value="ECO:0007669"/>
    <property type="project" value="InterPro"/>
</dbReference>
<gene>
    <name evidence="8" type="ORF">Afil01_22900</name>
</gene>
<evidence type="ECO:0000256" key="6">
    <source>
        <dbReference type="ARBA" id="ARBA00023004"/>
    </source>
</evidence>
<keyword evidence="5" id="KW-0560">Oxidoreductase</keyword>
<evidence type="ECO:0000256" key="5">
    <source>
        <dbReference type="ARBA" id="ARBA00023002"/>
    </source>
</evidence>
<dbReference type="GO" id="GO:0031418">
    <property type="term" value="F:L-ascorbic acid binding"/>
    <property type="evidence" value="ECO:0007669"/>
    <property type="project" value="UniProtKB-KW"/>
</dbReference>
<dbReference type="AlphaFoldDB" id="A0A9W6W8Z3"/>
<accession>A0A9W6W8Z3</accession>
<comment type="caution">
    <text evidence="8">The sequence shown here is derived from an EMBL/GenBank/DDBJ whole genome shotgun (WGS) entry which is preliminary data.</text>
</comment>
<dbReference type="SMART" id="SM00702">
    <property type="entry name" value="P4Hc"/>
    <property type="match status" value="1"/>
</dbReference>
<keyword evidence="6" id="KW-0408">Iron</keyword>
<dbReference type="InterPro" id="IPR044862">
    <property type="entry name" value="Pro_4_hyd_alph_FE2OG_OXY"/>
</dbReference>
<protein>
    <recommendedName>
        <fullName evidence="7">Fe2OG dioxygenase domain-containing protein</fullName>
    </recommendedName>
</protein>
<evidence type="ECO:0000313" key="8">
    <source>
        <dbReference type="EMBL" id="GLZ77483.1"/>
    </source>
</evidence>
<organism evidence="8 9">
    <name type="scientific">Actinorhabdospora filicis</name>
    <dbReference type="NCBI Taxonomy" id="1785913"/>
    <lineage>
        <taxon>Bacteria</taxon>
        <taxon>Bacillati</taxon>
        <taxon>Actinomycetota</taxon>
        <taxon>Actinomycetes</taxon>
        <taxon>Micromonosporales</taxon>
        <taxon>Micromonosporaceae</taxon>
        <taxon>Actinorhabdospora</taxon>
    </lineage>
</organism>
<evidence type="ECO:0000313" key="9">
    <source>
        <dbReference type="Proteomes" id="UP001165079"/>
    </source>
</evidence>
<dbReference type="EMBL" id="BSTX01000001">
    <property type="protein sequence ID" value="GLZ77483.1"/>
    <property type="molecule type" value="Genomic_DNA"/>
</dbReference>
<evidence type="ECO:0000256" key="3">
    <source>
        <dbReference type="ARBA" id="ARBA00022896"/>
    </source>
</evidence>
<comment type="cofactor">
    <cofactor evidence="1">
        <name>L-ascorbate</name>
        <dbReference type="ChEBI" id="CHEBI:38290"/>
    </cofactor>
</comment>
<dbReference type="Gene3D" id="2.60.120.620">
    <property type="entry name" value="q2cbj1_9rhob like domain"/>
    <property type="match status" value="1"/>
</dbReference>
<dbReference type="InterPro" id="IPR005123">
    <property type="entry name" value="Oxoglu/Fe-dep_dioxygenase_dom"/>
</dbReference>
<keyword evidence="9" id="KW-1185">Reference proteome</keyword>
<dbReference type="GO" id="GO:0051213">
    <property type="term" value="F:dioxygenase activity"/>
    <property type="evidence" value="ECO:0007669"/>
    <property type="project" value="UniProtKB-KW"/>
</dbReference>
<evidence type="ECO:0000256" key="1">
    <source>
        <dbReference type="ARBA" id="ARBA00001961"/>
    </source>
</evidence>
<dbReference type="Pfam" id="PF13640">
    <property type="entry name" value="2OG-FeII_Oxy_3"/>
    <property type="match status" value="1"/>
</dbReference>
<evidence type="ECO:0000259" key="7">
    <source>
        <dbReference type="PROSITE" id="PS51471"/>
    </source>
</evidence>
<dbReference type="InterPro" id="IPR006620">
    <property type="entry name" value="Pro_4_hyd_alph"/>
</dbReference>
<keyword evidence="4" id="KW-0223">Dioxygenase</keyword>
<evidence type="ECO:0000256" key="4">
    <source>
        <dbReference type="ARBA" id="ARBA00022964"/>
    </source>
</evidence>
<dbReference type="PROSITE" id="PS51471">
    <property type="entry name" value="FE2OG_OXY"/>
    <property type="match status" value="1"/>
</dbReference>
<reference evidence="8" key="1">
    <citation type="submission" date="2023-03" db="EMBL/GenBank/DDBJ databases">
        <title>Actinorhabdospora filicis NBRC 111898.</title>
        <authorList>
            <person name="Ichikawa N."/>
            <person name="Sato H."/>
            <person name="Tonouchi N."/>
        </authorList>
    </citation>
    <scope>NUCLEOTIDE SEQUENCE</scope>
    <source>
        <strain evidence="8">NBRC 111898</strain>
    </source>
</reference>
<feature type="domain" description="Fe2OG dioxygenase" evidence="7">
    <location>
        <begin position="75"/>
        <end position="168"/>
    </location>
</feature>
<keyword evidence="3" id="KW-0847">Vitamin C</keyword>